<sequence>MTKCDEDDKDAIAAALPKHTLLQIKWWRMQSKGMVLKVNFEKAYDSLEPDKEFKIKRALKQGDPLPWLLFLLVAESLNVLMLEARENGLFEGVAVGREEVELSRLKYTEDAIFFSKW</sequence>
<reference evidence="2" key="1">
    <citation type="submission" date="2023-03" db="EMBL/GenBank/DDBJ databases">
        <title>Chromosome-scale reference genome and RAD-based genetic map of yellow starthistle (Centaurea solstitialis) reveal putative structural variation and QTLs associated with invader traits.</title>
        <authorList>
            <person name="Reatini B."/>
            <person name="Cang F.A."/>
            <person name="Jiang Q."/>
            <person name="Mckibben M.T.W."/>
            <person name="Barker M.S."/>
            <person name="Rieseberg L.H."/>
            <person name="Dlugosch K.M."/>
        </authorList>
    </citation>
    <scope>NUCLEOTIDE SEQUENCE</scope>
    <source>
        <strain evidence="2">CAN-66</strain>
        <tissue evidence="2">Leaf</tissue>
    </source>
</reference>
<dbReference type="Proteomes" id="UP001172457">
    <property type="component" value="Chromosome 2"/>
</dbReference>
<evidence type="ECO:0000313" key="3">
    <source>
        <dbReference type="Proteomes" id="UP001172457"/>
    </source>
</evidence>
<accession>A0AA38U1X0</accession>
<evidence type="ECO:0008006" key="4">
    <source>
        <dbReference type="Google" id="ProtNLM"/>
    </source>
</evidence>
<proteinExistence type="predicted"/>
<evidence type="ECO:0000313" key="2">
    <source>
        <dbReference type="EMBL" id="KAJ9561657.1"/>
    </source>
</evidence>
<comment type="caution">
    <text evidence="2">The sequence shown here is derived from an EMBL/GenBank/DDBJ whole genome shotgun (WGS) entry which is preliminary data.</text>
</comment>
<keyword evidence="3" id="KW-1185">Reference proteome</keyword>
<name>A0AA38U1X0_9ASTR</name>
<dbReference type="AlphaFoldDB" id="A0AA38U1X0"/>
<dbReference type="EMBL" id="JARYMX010000002">
    <property type="protein sequence ID" value="KAJ9561657.1"/>
    <property type="molecule type" value="Genomic_DNA"/>
</dbReference>
<evidence type="ECO:0000313" key="1">
    <source>
        <dbReference type="EMBL" id="KAJ9561656.1"/>
    </source>
</evidence>
<organism evidence="2 3">
    <name type="scientific">Centaurea solstitialis</name>
    <name type="common">yellow star-thistle</name>
    <dbReference type="NCBI Taxonomy" id="347529"/>
    <lineage>
        <taxon>Eukaryota</taxon>
        <taxon>Viridiplantae</taxon>
        <taxon>Streptophyta</taxon>
        <taxon>Embryophyta</taxon>
        <taxon>Tracheophyta</taxon>
        <taxon>Spermatophyta</taxon>
        <taxon>Magnoliopsida</taxon>
        <taxon>eudicotyledons</taxon>
        <taxon>Gunneridae</taxon>
        <taxon>Pentapetalae</taxon>
        <taxon>asterids</taxon>
        <taxon>campanulids</taxon>
        <taxon>Asterales</taxon>
        <taxon>Asteraceae</taxon>
        <taxon>Carduoideae</taxon>
        <taxon>Cardueae</taxon>
        <taxon>Centaureinae</taxon>
        <taxon>Centaurea</taxon>
    </lineage>
</organism>
<dbReference type="EMBL" id="JARYMX010000002">
    <property type="protein sequence ID" value="KAJ9561656.1"/>
    <property type="molecule type" value="Genomic_DNA"/>
</dbReference>
<protein>
    <recommendedName>
        <fullName evidence="4">Reverse transcriptase</fullName>
    </recommendedName>
</protein>
<gene>
    <name evidence="1" type="ORF">OSB04_006816</name>
    <name evidence="2" type="ORF">OSB04_006817</name>
</gene>